<accession>A0AAD8J613</accession>
<comment type="caution">
    <text evidence="13">The sequence shown here is derived from an EMBL/GenBank/DDBJ whole genome shotgun (WGS) entry which is preliminary data.</text>
</comment>
<evidence type="ECO:0000256" key="1">
    <source>
        <dbReference type="ARBA" id="ARBA00003976"/>
    </source>
</evidence>
<reference evidence="13" key="2">
    <citation type="submission" date="2023-05" db="EMBL/GenBank/DDBJ databases">
        <authorList>
            <person name="Schelkunov M.I."/>
        </authorList>
    </citation>
    <scope>NUCLEOTIDE SEQUENCE</scope>
    <source>
        <strain evidence="13">Hsosn_3</strain>
        <tissue evidence="13">Leaf</tissue>
    </source>
</reference>
<keyword evidence="5" id="KW-0677">Repeat</keyword>
<evidence type="ECO:0000256" key="2">
    <source>
        <dbReference type="ARBA" id="ARBA00005884"/>
    </source>
</evidence>
<evidence type="ECO:0000259" key="12">
    <source>
        <dbReference type="PROSITE" id="PS51873"/>
    </source>
</evidence>
<dbReference type="InterPro" id="IPR001841">
    <property type="entry name" value="Znf_RING"/>
</dbReference>
<dbReference type="InterPro" id="IPR031127">
    <property type="entry name" value="E3_UB_ligase_RBR"/>
</dbReference>
<dbReference type="GO" id="GO:0016567">
    <property type="term" value="P:protein ubiquitination"/>
    <property type="evidence" value="ECO:0007669"/>
    <property type="project" value="InterPro"/>
</dbReference>
<dbReference type="GO" id="GO:0008270">
    <property type="term" value="F:zinc ion binding"/>
    <property type="evidence" value="ECO:0007669"/>
    <property type="project" value="UniProtKB-KW"/>
</dbReference>
<dbReference type="Proteomes" id="UP001237642">
    <property type="component" value="Unassembled WGS sequence"/>
</dbReference>
<dbReference type="PANTHER" id="PTHR11685">
    <property type="entry name" value="RBR FAMILY RING FINGER AND IBR DOMAIN-CONTAINING"/>
    <property type="match status" value="1"/>
</dbReference>
<dbReference type="SUPFAM" id="SSF57850">
    <property type="entry name" value="RING/U-box"/>
    <property type="match status" value="1"/>
</dbReference>
<keyword evidence="3" id="KW-0808">Transferase</keyword>
<dbReference type="PROSITE" id="PS50089">
    <property type="entry name" value="ZF_RING_2"/>
    <property type="match status" value="1"/>
</dbReference>
<evidence type="ECO:0000256" key="3">
    <source>
        <dbReference type="ARBA" id="ARBA00022679"/>
    </source>
</evidence>
<feature type="region of interest" description="Disordered" evidence="10">
    <location>
        <begin position="29"/>
        <end position="48"/>
    </location>
</feature>
<dbReference type="FunFam" id="3.30.40.10:FF:000230">
    <property type="entry name" value="RBR-type E3 ubiquitin transferase"/>
    <property type="match status" value="1"/>
</dbReference>
<keyword evidence="14" id="KW-1185">Reference proteome</keyword>
<keyword evidence="6 9" id="KW-0863">Zinc-finger</keyword>
<keyword evidence="8" id="KW-0862">Zinc</keyword>
<feature type="domain" description="RING-type" evidence="12">
    <location>
        <begin position="46"/>
        <end position="208"/>
    </location>
</feature>
<organism evidence="13 14">
    <name type="scientific">Heracleum sosnowskyi</name>
    <dbReference type="NCBI Taxonomy" id="360622"/>
    <lineage>
        <taxon>Eukaryota</taxon>
        <taxon>Viridiplantae</taxon>
        <taxon>Streptophyta</taxon>
        <taxon>Embryophyta</taxon>
        <taxon>Tracheophyta</taxon>
        <taxon>Spermatophyta</taxon>
        <taxon>Magnoliopsida</taxon>
        <taxon>eudicotyledons</taxon>
        <taxon>Gunneridae</taxon>
        <taxon>Pentapetalae</taxon>
        <taxon>asterids</taxon>
        <taxon>campanulids</taxon>
        <taxon>Apiales</taxon>
        <taxon>Apiaceae</taxon>
        <taxon>Apioideae</taxon>
        <taxon>apioid superclade</taxon>
        <taxon>Tordylieae</taxon>
        <taxon>Tordyliinae</taxon>
        <taxon>Heracleum</taxon>
    </lineage>
</organism>
<dbReference type="Gene3D" id="3.30.40.10">
    <property type="entry name" value="Zinc/RING finger domain, C3HC4 (zinc finger)"/>
    <property type="match status" value="1"/>
</dbReference>
<keyword evidence="4" id="KW-0479">Metal-binding</keyword>
<proteinExistence type="inferred from homology"/>
<evidence type="ECO:0000313" key="13">
    <source>
        <dbReference type="EMBL" id="KAK1398495.1"/>
    </source>
</evidence>
<evidence type="ECO:0000256" key="10">
    <source>
        <dbReference type="SAM" id="MobiDB-lite"/>
    </source>
</evidence>
<gene>
    <name evidence="13" type="ORF">POM88_008358</name>
</gene>
<dbReference type="AlphaFoldDB" id="A0AAD8J613"/>
<dbReference type="InterPro" id="IPR044066">
    <property type="entry name" value="TRIAD_supradom"/>
</dbReference>
<evidence type="ECO:0000313" key="14">
    <source>
        <dbReference type="Proteomes" id="UP001237642"/>
    </source>
</evidence>
<evidence type="ECO:0000256" key="8">
    <source>
        <dbReference type="ARBA" id="ARBA00022833"/>
    </source>
</evidence>
<evidence type="ECO:0000259" key="11">
    <source>
        <dbReference type="PROSITE" id="PS50089"/>
    </source>
</evidence>
<comment type="similarity">
    <text evidence="2">Belongs to the RBR family. Ariadne subfamily.</text>
</comment>
<name>A0AAD8J613_9APIA</name>
<protein>
    <submittedName>
        <fullName evidence="13">Uncharacterized protein</fullName>
    </submittedName>
</protein>
<sequence>MVKEEGSEANDRKQKQICKQTITVTERSLEVNNKKQRREERRGGPSSASCEVCMDVIPISNSIHIPKCNHMLCTDCFGSYLQKNIQEDVRQVKCPTSKCRVVLKPEFCSNFIPDKVFERWIDALTEIHNLENTREIECPSEDCEGVFTVDRRVVGRGIGIKKWCRNCGRPFCLRCKSELLYIGFKCKICDRPRRVNHHQNRGSKVIHI</sequence>
<comment type="function">
    <text evidence="1">Might act as an E3 ubiquitin-protein ligase, or as part of E3 complex, which accepts ubiquitin from specific E2 ubiquitin-conjugating enzymes and then transfers it to substrates.</text>
</comment>
<feature type="domain" description="RING-type" evidence="11">
    <location>
        <begin position="50"/>
        <end position="98"/>
    </location>
</feature>
<dbReference type="PROSITE" id="PS51873">
    <property type="entry name" value="TRIAD"/>
    <property type="match status" value="1"/>
</dbReference>
<keyword evidence="7" id="KW-0833">Ubl conjugation pathway</keyword>
<dbReference type="EMBL" id="JAUIZM010000002">
    <property type="protein sequence ID" value="KAK1398495.1"/>
    <property type="molecule type" value="Genomic_DNA"/>
</dbReference>
<dbReference type="InterPro" id="IPR013083">
    <property type="entry name" value="Znf_RING/FYVE/PHD"/>
</dbReference>
<evidence type="ECO:0000256" key="4">
    <source>
        <dbReference type="ARBA" id="ARBA00022723"/>
    </source>
</evidence>
<dbReference type="GO" id="GO:0004842">
    <property type="term" value="F:ubiquitin-protein transferase activity"/>
    <property type="evidence" value="ECO:0007669"/>
    <property type="project" value="InterPro"/>
</dbReference>
<evidence type="ECO:0000256" key="7">
    <source>
        <dbReference type="ARBA" id="ARBA00022786"/>
    </source>
</evidence>
<reference evidence="13" key="1">
    <citation type="submission" date="2023-02" db="EMBL/GenBank/DDBJ databases">
        <title>Genome of toxic invasive species Heracleum sosnowskyi carries increased number of genes despite the absence of recent whole-genome duplications.</title>
        <authorList>
            <person name="Schelkunov M."/>
            <person name="Shtratnikova V."/>
            <person name="Makarenko M."/>
            <person name="Klepikova A."/>
            <person name="Omelchenko D."/>
            <person name="Novikova G."/>
            <person name="Obukhova E."/>
            <person name="Bogdanov V."/>
            <person name="Penin A."/>
            <person name="Logacheva M."/>
        </authorList>
    </citation>
    <scope>NUCLEOTIDE SEQUENCE</scope>
    <source>
        <strain evidence="13">Hsosn_3</strain>
        <tissue evidence="13">Leaf</tissue>
    </source>
</reference>
<evidence type="ECO:0000256" key="5">
    <source>
        <dbReference type="ARBA" id="ARBA00022737"/>
    </source>
</evidence>
<evidence type="ECO:0000256" key="9">
    <source>
        <dbReference type="PROSITE-ProRule" id="PRU00175"/>
    </source>
</evidence>
<feature type="compositionally biased region" description="Basic and acidic residues" evidence="10">
    <location>
        <begin position="29"/>
        <end position="43"/>
    </location>
</feature>
<evidence type="ECO:0000256" key="6">
    <source>
        <dbReference type="ARBA" id="ARBA00022771"/>
    </source>
</evidence>